<dbReference type="PANTHER" id="PTHR45997">
    <property type="entry name" value="DNA LIGASE 4"/>
    <property type="match status" value="1"/>
</dbReference>
<name>A0AAN8FTL1_TRICO</name>
<evidence type="ECO:0000259" key="2">
    <source>
        <dbReference type="PROSITE" id="PS50172"/>
    </source>
</evidence>
<feature type="domain" description="BRCT" evidence="2">
    <location>
        <begin position="168"/>
        <end position="248"/>
    </location>
</feature>
<reference evidence="3 4" key="1">
    <citation type="submission" date="2019-10" db="EMBL/GenBank/DDBJ databases">
        <title>Assembly and Annotation for the nematode Trichostrongylus colubriformis.</title>
        <authorList>
            <person name="Martin J."/>
        </authorList>
    </citation>
    <scope>NUCLEOTIDE SEQUENCE [LARGE SCALE GENOMIC DNA]</scope>
    <source>
        <strain evidence="3">G859</strain>
        <tissue evidence="3">Whole worm</tissue>
    </source>
</reference>
<dbReference type="Proteomes" id="UP001331761">
    <property type="component" value="Unassembled WGS sequence"/>
</dbReference>
<dbReference type="Gene3D" id="3.40.50.10190">
    <property type="entry name" value="BRCT domain"/>
    <property type="match status" value="1"/>
</dbReference>
<keyword evidence="1" id="KW-0233">DNA recombination</keyword>
<evidence type="ECO:0000256" key="1">
    <source>
        <dbReference type="ARBA" id="ARBA00023172"/>
    </source>
</evidence>
<dbReference type="InterPro" id="IPR036420">
    <property type="entry name" value="BRCT_dom_sf"/>
</dbReference>
<dbReference type="Pfam" id="PF00533">
    <property type="entry name" value="BRCT"/>
    <property type="match status" value="1"/>
</dbReference>
<dbReference type="GO" id="GO:0006297">
    <property type="term" value="P:nucleotide-excision repair, DNA gap filling"/>
    <property type="evidence" value="ECO:0007669"/>
    <property type="project" value="TreeGrafter"/>
</dbReference>
<dbReference type="GO" id="GO:0005958">
    <property type="term" value="C:DNA-dependent protein kinase-DNA ligase 4 complex"/>
    <property type="evidence" value="ECO:0007669"/>
    <property type="project" value="TreeGrafter"/>
</dbReference>
<dbReference type="GO" id="GO:0003910">
    <property type="term" value="F:DNA ligase (ATP) activity"/>
    <property type="evidence" value="ECO:0007669"/>
    <property type="project" value="InterPro"/>
</dbReference>
<proteinExistence type="predicted"/>
<evidence type="ECO:0000313" key="4">
    <source>
        <dbReference type="Proteomes" id="UP001331761"/>
    </source>
</evidence>
<dbReference type="InterPro" id="IPR001357">
    <property type="entry name" value="BRCT_dom"/>
</dbReference>
<dbReference type="InterPro" id="IPR029710">
    <property type="entry name" value="LIG4"/>
</dbReference>
<dbReference type="AlphaFoldDB" id="A0AAN8FTL1"/>
<keyword evidence="4" id="KW-1185">Reference proteome</keyword>
<sequence>MTKNGWFKLKAYLADNELDVAVVAILPDEGKDGQTAYQLAVRDVDRDYIYNLAANADGPLLKEAPPELRGWNISGRGGFIRREHWLVVEMTAAGVRDGKFIDPVMKRIRYDKDVDEVDTMTTFRDYEQTLAMSKLSSKSPMKEKQRKVTKRMLAEASAVPEVDAKTVRTETPLVGHTVCVLYGTDERLRKQLMEILKKFGANVVANPVDEMSLVVATTDKHLKTRAQIEAGTTTVVRAKWVLRCEKQG</sequence>
<accession>A0AAN8FTL1</accession>
<dbReference type="InterPro" id="IPR012340">
    <property type="entry name" value="NA-bd_OB-fold"/>
</dbReference>
<dbReference type="GO" id="GO:0006310">
    <property type="term" value="P:DNA recombination"/>
    <property type="evidence" value="ECO:0007669"/>
    <property type="project" value="UniProtKB-KW"/>
</dbReference>
<dbReference type="SUPFAM" id="SSF52113">
    <property type="entry name" value="BRCT domain"/>
    <property type="match status" value="1"/>
</dbReference>
<dbReference type="PROSITE" id="PS50172">
    <property type="entry name" value="BRCT"/>
    <property type="match status" value="1"/>
</dbReference>
<protein>
    <submittedName>
        <fullName evidence="3">BRCT domain-containing protein</fullName>
    </submittedName>
</protein>
<dbReference type="GO" id="GO:0006303">
    <property type="term" value="P:double-strand break repair via nonhomologous end joining"/>
    <property type="evidence" value="ECO:0007669"/>
    <property type="project" value="TreeGrafter"/>
</dbReference>
<dbReference type="GO" id="GO:0003677">
    <property type="term" value="F:DNA binding"/>
    <property type="evidence" value="ECO:0007669"/>
    <property type="project" value="InterPro"/>
</dbReference>
<dbReference type="SUPFAM" id="SSF50249">
    <property type="entry name" value="Nucleic acid-binding proteins"/>
    <property type="match status" value="1"/>
</dbReference>
<feature type="non-terminal residue" evidence="3">
    <location>
        <position position="248"/>
    </location>
</feature>
<evidence type="ECO:0000313" key="3">
    <source>
        <dbReference type="EMBL" id="KAK5981455.1"/>
    </source>
</evidence>
<dbReference type="GO" id="GO:0005524">
    <property type="term" value="F:ATP binding"/>
    <property type="evidence" value="ECO:0007669"/>
    <property type="project" value="InterPro"/>
</dbReference>
<dbReference type="GO" id="GO:0032807">
    <property type="term" value="C:DNA ligase IV complex"/>
    <property type="evidence" value="ECO:0007669"/>
    <property type="project" value="TreeGrafter"/>
</dbReference>
<comment type="caution">
    <text evidence="3">The sequence shown here is derived from an EMBL/GenBank/DDBJ whole genome shotgun (WGS) entry which is preliminary data.</text>
</comment>
<dbReference type="PANTHER" id="PTHR45997:SF1">
    <property type="entry name" value="DNA LIGASE 4"/>
    <property type="match status" value="1"/>
</dbReference>
<gene>
    <name evidence="3" type="ORF">GCK32_015063</name>
</gene>
<organism evidence="3 4">
    <name type="scientific">Trichostrongylus colubriformis</name>
    <name type="common">Black scour worm</name>
    <dbReference type="NCBI Taxonomy" id="6319"/>
    <lineage>
        <taxon>Eukaryota</taxon>
        <taxon>Metazoa</taxon>
        <taxon>Ecdysozoa</taxon>
        <taxon>Nematoda</taxon>
        <taxon>Chromadorea</taxon>
        <taxon>Rhabditida</taxon>
        <taxon>Rhabditina</taxon>
        <taxon>Rhabditomorpha</taxon>
        <taxon>Strongyloidea</taxon>
        <taxon>Trichostrongylidae</taxon>
        <taxon>Trichostrongylus</taxon>
    </lineage>
</organism>
<dbReference type="EMBL" id="WIXE01006257">
    <property type="protein sequence ID" value="KAK5981455.1"/>
    <property type="molecule type" value="Genomic_DNA"/>
</dbReference>